<organism evidence="3 4">
    <name type="scientific">Pyricularia grisea</name>
    <name type="common">Crabgrass-specific blast fungus</name>
    <name type="synonym">Magnaporthe grisea</name>
    <dbReference type="NCBI Taxonomy" id="148305"/>
    <lineage>
        <taxon>Eukaryota</taxon>
        <taxon>Fungi</taxon>
        <taxon>Dikarya</taxon>
        <taxon>Ascomycota</taxon>
        <taxon>Pezizomycotina</taxon>
        <taxon>Sordariomycetes</taxon>
        <taxon>Sordariomycetidae</taxon>
        <taxon>Magnaporthales</taxon>
        <taxon>Pyriculariaceae</taxon>
        <taxon>Pyricularia</taxon>
    </lineage>
</organism>
<reference evidence="4" key="3">
    <citation type="submission" date="2025-08" db="UniProtKB">
        <authorList>
            <consortium name="RefSeq"/>
        </authorList>
    </citation>
    <scope>IDENTIFICATION</scope>
    <source>
        <strain evidence="4">NI907</strain>
    </source>
</reference>
<dbReference type="GeneID" id="41957679"/>
<reference evidence="4" key="1">
    <citation type="journal article" date="2019" name="Mol. Biol. Evol.">
        <title>Blast fungal genomes show frequent chromosomal changes, gene gains and losses, and effector gene turnover.</title>
        <authorList>
            <person name="Gomez Luciano L.B."/>
            <person name="Jason Tsai I."/>
            <person name="Chuma I."/>
            <person name="Tosa Y."/>
            <person name="Chen Y.H."/>
            <person name="Li J.Y."/>
            <person name="Li M.Y."/>
            <person name="Jade Lu M.Y."/>
            <person name="Nakayashiki H."/>
            <person name="Li W.H."/>
        </authorList>
    </citation>
    <scope>NUCLEOTIDE SEQUENCE</scope>
    <source>
        <strain evidence="4">NI907</strain>
    </source>
</reference>
<dbReference type="AlphaFoldDB" id="A0A6P8B8S6"/>
<evidence type="ECO:0000313" key="3">
    <source>
        <dbReference type="Proteomes" id="UP000515153"/>
    </source>
</evidence>
<feature type="domain" description="HTH CENPB-type" evidence="2">
    <location>
        <begin position="127"/>
        <end position="200"/>
    </location>
</feature>
<dbReference type="Pfam" id="PF03221">
    <property type="entry name" value="HTH_Tnp_Tc5"/>
    <property type="match status" value="1"/>
</dbReference>
<sequence length="240" mass="26895">MNINTAGGHAGSDSSNGYNCYADLYYRQTISTQHDNTSPYTLPDVQPQQHQSQFCVGHPQLASLDTSSIWPSGAKSPSFPSNQNTQISPTVATPIVTRPIGGRNTLKPQPRVKISNKLKREIYKILAVNKLSELSEADIEEKLISWINQRPSVVSAKQIREKIRQICEDNPKISKQLAKRVLSLNWIKTFRRKHLSPFINTPINTASPVSCLAISDGGFVSIPNRLKPLKRLDFDDFERK</sequence>
<dbReference type="GO" id="GO:0003677">
    <property type="term" value="F:DNA binding"/>
    <property type="evidence" value="ECO:0007669"/>
    <property type="project" value="UniProtKB-KW"/>
</dbReference>
<dbReference type="Proteomes" id="UP000515153">
    <property type="component" value="Unplaced"/>
</dbReference>
<dbReference type="KEGG" id="pgri:PgNI_02709"/>
<keyword evidence="1" id="KW-0238">DNA-binding</keyword>
<dbReference type="PROSITE" id="PS51253">
    <property type="entry name" value="HTH_CENPB"/>
    <property type="match status" value="1"/>
</dbReference>
<name>A0A6P8B8S6_PYRGI</name>
<gene>
    <name evidence="4" type="ORF">PgNI_02709</name>
</gene>
<reference evidence="4" key="2">
    <citation type="submission" date="2019-10" db="EMBL/GenBank/DDBJ databases">
        <authorList>
            <consortium name="NCBI Genome Project"/>
        </authorList>
    </citation>
    <scope>NUCLEOTIDE SEQUENCE</scope>
    <source>
        <strain evidence="4">NI907</strain>
    </source>
</reference>
<evidence type="ECO:0000259" key="2">
    <source>
        <dbReference type="PROSITE" id="PS51253"/>
    </source>
</evidence>
<keyword evidence="3" id="KW-1185">Reference proteome</keyword>
<protein>
    <recommendedName>
        <fullName evidence="2">HTH CENPB-type domain-containing protein</fullName>
    </recommendedName>
</protein>
<dbReference type="InterPro" id="IPR006600">
    <property type="entry name" value="HTH_CenpB_DNA-bd_dom"/>
</dbReference>
<accession>A0A6P8B8S6</accession>
<dbReference type="RefSeq" id="XP_030983585.1">
    <property type="nucleotide sequence ID" value="XM_031122768.1"/>
</dbReference>
<proteinExistence type="predicted"/>
<evidence type="ECO:0000256" key="1">
    <source>
        <dbReference type="ARBA" id="ARBA00023125"/>
    </source>
</evidence>
<evidence type="ECO:0000313" key="4">
    <source>
        <dbReference type="RefSeq" id="XP_030983585.1"/>
    </source>
</evidence>